<accession>A0A077LYC6</accession>
<proteinExistence type="predicted"/>
<dbReference type="AlphaFoldDB" id="A0A077LYC6"/>
<dbReference type="STRING" id="1194083.BN12_1560039"/>
<gene>
    <name evidence="1" type="ORF">BN12_1560039</name>
</gene>
<reference evidence="1 2" key="1">
    <citation type="journal article" date="2013" name="ISME J.">
        <title>A metabolic model for members of the genus Tetrasphaera involved in enhanced biological phosphorus removal.</title>
        <authorList>
            <person name="Kristiansen R."/>
            <person name="Nguyen H.T.T."/>
            <person name="Saunders A.M."/>
            <person name="Nielsen J.L."/>
            <person name="Wimmer R."/>
            <person name="Le V.Q."/>
            <person name="McIlroy S.J."/>
            <person name="Petrovski S."/>
            <person name="Seviour R.J."/>
            <person name="Calteau A."/>
            <person name="Nielsen K.L."/>
            <person name="Nielsen P.H."/>
        </authorList>
    </citation>
    <scope>NUCLEOTIDE SEQUENCE [LARGE SCALE GENOMIC DNA]</scope>
    <source>
        <strain evidence="1 2">T1-X7</strain>
    </source>
</reference>
<sequence length="111" mass="11733">MTVRRPRDISTPGRPRGVEVSSDVAVVSRYLGSGEPRGVGRRCRWVTDRLRDGVGYLDSGEALWVEVSSDVAVVSSYLDSSRAQWVEVSGDGAVVCGYLDSGEAAGGGGIE</sequence>
<dbReference type="Proteomes" id="UP000035721">
    <property type="component" value="Unassembled WGS sequence"/>
</dbReference>
<dbReference type="EMBL" id="CAJB01000064">
    <property type="protein sequence ID" value="CCH76979.1"/>
    <property type="molecule type" value="Genomic_DNA"/>
</dbReference>
<evidence type="ECO:0000313" key="2">
    <source>
        <dbReference type="Proteomes" id="UP000035721"/>
    </source>
</evidence>
<keyword evidence="2" id="KW-1185">Reference proteome</keyword>
<comment type="caution">
    <text evidence="1">The sequence shown here is derived from an EMBL/GenBank/DDBJ whole genome shotgun (WGS) entry which is preliminary data.</text>
</comment>
<protein>
    <submittedName>
        <fullName evidence="1">Uncharacterized protein</fullName>
    </submittedName>
</protein>
<evidence type="ECO:0000313" key="1">
    <source>
        <dbReference type="EMBL" id="CCH76979.1"/>
    </source>
</evidence>
<name>A0A077LYC6_9MICO</name>
<organism evidence="1 2">
    <name type="scientific">Nostocoides japonicum T1-X7</name>
    <dbReference type="NCBI Taxonomy" id="1194083"/>
    <lineage>
        <taxon>Bacteria</taxon>
        <taxon>Bacillati</taxon>
        <taxon>Actinomycetota</taxon>
        <taxon>Actinomycetes</taxon>
        <taxon>Micrococcales</taxon>
        <taxon>Intrasporangiaceae</taxon>
        <taxon>Nostocoides</taxon>
    </lineage>
</organism>